<keyword evidence="3" id="KW-1185">Reference proteome</keyword>
<protein>
    <submittedName>
        <fullName evidence="2">Uncharacterized protein</fullName>
    </submittedName>
</protein>
<organism evidence="2 3">
    <name type="scientific">Streptomyces monashensis</name>
    <dbReference type="NCBI Taxonomy" id="1678012"/>
    <lineage>
        <taxon>Bacteria</taxon>
        <taxon>Bacillati</taxon>
        <taxon>Actinomycetota</taxon>
        <taxon>Actinomycetes</taxon>
        <taxon>Kitasatosporales</taxon>
        <taxon>Streptomycetaceae</taxon>
        <taxon>Streptomyces</taxon>
    </lineage>
</organism>
<evidence type="ECO:0000256" key="1">
    <source>
        <dbReference type="SAM" id="MobiDB-lite"/>
    </source>
</evidence>
<proteinExistence type="predicted"/>
<feature type="region of interest" description="Disordered" evidence="1">
    <location>
        <begin position="40"/>
        <end position="69"/>
    </location>
</feature>
<dbReference type="Proteomes" id="UP000179642">
    <property type="component" value="Unassembled WGS sequence"/>
</dbReference>
<sequence>MAIEAALDGMEPVMAARLLKAFGSSVADLGSASRWAESSLTESRAHGSTGMHGAGRKTLAVGVGQTVST</sequence>
<comment type="caution">
    <text evidence="2">The sequence shown here is derived from an EMBL/GenBank/DDBJ whole genome shotgun (WGS) entry which is preliminary data.</text>
</comment>
<evidence type="ECO:0000313" key="2">
    <source>
        <dbReference type="EMBL" id="OIK06766.1"/>
    </source>
</evidence>
<reference evidence="2 3" key="1">
    <citation type="submission" date="2016-10" db="EMBL/GenBank/DDBJ databases">
        <title>Genome sequence of Streptomyces sp. MUSC 1.</title>
        <authorList>
            <person name="Lee L.-H."/>
            <person name="Ser H.-L."/>
            <person name="Law J.W.-F."/>
        </authorList>
    </citation>
    <scope>NUCLEOTIDE SEQUENCE [LARGE SCALE GENOMIC DNA]</scope>
    <source>
        <strain evidence="2 3">MUSC 1</strain>
    </source>
</reference>
<dbReference type="EMBL" id="MLYO01000013">
    <property type="protein sequence ID" value="OIK06766.1"/>
    <property type="molecule type" value="Genomic_DNA"/>
</dbReference>
<name>A0A1S2QMS5_9ACTN</name>
<evidence type="ECO:0000313" key="3">
    <source>
        <dbReference type="Proteomes" id="UP000179642"/>
    </source>
</evidence>
<accession>A0A1S2QMS5</accession>
<dbReference type="AlphaFoldDB" id="A0A1S2QMS5"/>
<gene>
    <name evidence="2" type="ORF">BIV23_07215</name>
</gene>